<accession>H6UGY9</accession>
<evidence type="ECO:0000256" key="1">
    <source>
        <dbReference type="SAM" id="Coils"/>
    </source>
</evidence>
<feature type="coiled-coil region" evidence="1">
    <location>
        <begin position="91"/>
        <end position="129"/>
    </location>
</feature>
<protein>
    <submittedName>
        <fullName evidence="3">Uncharacterized protein</fullName>
    </submittedName>
</protein>
<feature type="region of interest" description="Disordered" evidence="2">
    <location>
        <begin position="15"/>
        <end position="85"/>
    </location>
</feature>
<dbReference type="PANTHER" id="PTHR47587">
    <property type="entry name" value="OS05G0103500 PROTEIN"/>
    <property type="match status" value="1"/>
</dbReference>
<keyword evidence="1" id="KW-0175">Coiled coil</keyword>
<feature type="compositionally biased region" description="Low complexity" evidence="2">
    <location>
        <begin position="63"/>
        <end position="74"/>
    </location>
</feature>
<dbReference type="PANTHER" id="PTHR47587:SF2">
    <property type="entry name" value="OS05G0103500 PROTEIN"/>
    <property type="match status" value="1"/>
</dbReference>
<evidence type="ECO:0000313" key="3">
    <source>
        <dbReference type="EMBL" id="AEY84994.1"/>
    </source>
</evidence>
<name>H6UGY9_WOLAU</name>
<reference evidence="3" key="1">
    <citation type="submission" date="2011-09" db="EMBL/GenBank/DDBJ databases">
        <authorList>
            <person name="Ho E."/>
            <person name="Maceri G."/>
            <person name="Mead J."/>
        </authorList>
    </citation>
    <scope>NUCLEOTIDE SEQUENCE</scope>
</reference>
<sequence length="181" mass="20533">MGDYTISISSKLINRLTSDEGKQKPKKTKKQPTIKPPAQEEHSQPSKLSESPALQAAADIGRQLQQQQQQQNPFLFPPPLPSQSASVNAELEAIRSVIQESEQAVERMQKKEAEMVQELTKRAKELHEKEFKLPNQKPMPCLAEKDACLECYREHSKEPLKCAQAVKLFCDCARRAQQHMN</sequence>
<proteinExistence type="evidence at transcript level"/>
<dbReference type="AlphaFoldDB" id="H6UGY9"/>
<evidence type="ECO:0000256" key="2">
    <source>
        <dbReference type="SAM" id="MobiDB-lite"/>
    </source>
</evidence>
<dbReference type="EMBL" id="JN642639">
    <property type="protein sequence ID" value="AEY84994.1"/>
    <property type="molecule type" value="mRNA"/>
</dbReference>
<organism evidence="3">
    <name type="scientific">Wolffia australiana</name>
    <name type="common">Water-meal</name>
    <name type="synonym">Wolffia arrhiza var. australiana</name>
    <dbReference type="NCBI Taxonomy" id="161112"/>
    <lineage>
        <taxon>Eukaryota</taxon>
        <taxon>Viridiplantae</taxon>
        <taxon>Streptophyta</taxon>
        <taxon>Embryophyta</taxon>
        <taxon>Tracheophyta</taxon>
        <taxon>Spermatophyta</taxon>
        <taxon>Magnoliopsida</taxon>
        <taxon>Liliopsida</taxon>
        <taxon>Araceae</taxon>
        <taxon>Lemnoideae</taxon>
        <taxon>Wolffia</taxon>
    </lineage>
</organism>